<dbReference type="InterPro" id="IPR010699">
    <property type="entry name" value="DUF1275"/>
</dbReference>
<reference evidence="2 3" key="1">
    <citation type="submission" date="2019-03" db="EMBL/GenBank/DDBJ databases">
        <title>Jiella endophytica sp. nov., a novel endophytic bacterium isolated from root of Ficus microcarpa Linn. f.</title>
        <authorList>
            <person name="Tuo L."/>
        </authorList>
    </citation>
    <scope>NUCLEOTIDE SEQUENCE [LARGE SCALE GENOMIC DNA]</scope>
    <source>
        <strain evidence="2 3">CBS5Q-3</strain>
    </source>
</reference>
<dbReference type="PANTHER" id="PTHR37314:SF4">
    <property type="entry name" value="UPF0700 TRANSMEMBRANE PROTEIN YOAK"/>
    <property type="match status" value="1"/>
</dbReference>
<gene>
    <name evidence="2" type="ORF">E3C22_19960</name>
</gene>
<name>A0A4Y8RFD3_9HYPH</name>
<protein>
    <submittedName>
        <fullName evidence="2">DUF1275 domain-containing protein</fullName>
    </submittedName>
</protein>
<accession>A0A4Y8RFD3</accession>
<dbReference type="Proteomes" id="UP000298179">
    <property type="component" value="Unassembled WGS sequence"/>
</dbReference>
<dbReference type="PANTHER" id="PTHR37314">
    <property type="entry name" value="SLR0142 PROTEIN"/>
    <property type="match status" value="1"/>
</dbReference>
<feature type="transmembrane region" description="Helical" evidence="1">
    <location>
        <begin position="32"/>
        <end position="54"/>
    </location>
</feature>
<organism evidence="2 3">
    <name type="scientific">Jiella endophytica</name>
    <dbReference type="NCBI Taxonomy" id="2558362"/>
    <lineage>
        <taxon>Bacteria</taxon>
        <taxon>Pseudomonadati</taxon>
        <taxon>Pseudomonadota</taxon>
        <taxon>Alphaproteobacteria</taxon>
        <taxon>Hyphomicrobiales</taxon>
        <taxon>Aurantimonadaceae</taxon>
        <taxon>Jiella</taxon>
    </lineage>
</organism>
<keyword evidence="1" id="KW-0472">Membrane</keyword>
<proteinExistence type="predicted"/>
<sequence length="247" mass="25330">MFRDRRPEGALPVATSGAAHGEAGRPLARQKALGFGFVALLSFLAGMTDAIGFLRAGDFLSFMSGNTTRLAIAIGEGNGGAILRLSAIVAVFVVGNASGVVVVRQSGGRQWPLLLMVTIATGAAALVAGPEPSPFAYLPLVLAMGMLNAAVDNVAGHPLGLTYVTGALSRFGKGIGRLLCGERNPGFLVQIFPWIGMLAGAVTGVLLLRALAEGALWCIGGFALCLTLGSLAVPRSWLRNSFGLTGP</sequence>
<feature type="transmembrane region" description="Helical" evidence="1">
    <location>
        <begin position="110"/>
        <end position="128"/>
    </location>
</feature>
<evidence type="ECO:0000313" key="3">
    <source>
        <dbReference type="Proteomes" id="UP000298179"/>
    </source>
</evidence>
<evidence type="ECO:0000313" key="2">
    <source>
        <dbReference type="EMBL" id="TFF19933.1"/>
    </source>
</evidence>
<keyword evidence="1" id="KW-0812">Transmembrane</keyword>
<dbReference type="Pfam" id="PF06912">
    <property type="entry name" value="DUF1275"/>
    <property type="match status" value="1"/>
</dbReference>
<dbReference type="EMBL" id="SOZD01000006">
    <property type="protein sequence ID" value="TFF19933.1"/>
    <property type="molecule type" value="Genomic_DNA"/>
</dbReference>
<comment type="caution">
    <text evidence="2">The sequence shown here is derived from an EMBL/GenBank/DDBJ whole genome shotgun (WGS) entry which is preliminary data.</text>
</comment>
<evidence type="ECO:0000256" key="1">
    <source>
        <dbReference type="SAM" id="Phobius"/>
    </source>
</evidence>
<dbReference type="AlphaFoldDB" id="A0A4Y8RFD3"/>
<feature type="transmembrane region" description="Helical" evidence="1">
    <location>
        <begin position="187"/>
        <end position="208"/>
    </location>
</feature>
<dbReference type="OrthoDB" id="885342at2"/>
<feature type="transmembrane region" description="Helical" evidence="1">
    <location>
        <begin position="214"/>
        <end position="233"/>
    </location>
</feature>
<keyword evidence="1" id="KW-1133">Transmembrane helix</keyword>
<keyword evidence="3" id="KW-1185">Reference proteome</keyword>
<feature type="transmembrane region" description="Helical" evidence="1">
    <location>
        <begin position="81"/>
        <end position="103"/>
    </location>
</feature>